<keyword evidence="1" id="KW-0812">Transmembrane</keyword>
<evidence type="ECO:0000256" key="1">
    <source>
        <dbReference type="SAM" id="Phobius"/>
    </source>
</evidence>
<dbReference type="AlphaFoldDB" id="A0A1I0AIL4"/>
<evidence type="ECO:0000313" key="2">
    <source>
        <dbReference type="EMBL" id="SDF45330.1"/>
    </source>
</evidence>
<feature type="transmembrane region" description="Helical" evidence="1">
    <location>
        <begin position="209"/>
        <end position="235"/>
    </location>
</feature>
<keyword evidence="1" id="KW-1133">Transmembrane helix</keyword>
<protein>
    <recommendedName>
        <fullName evidence="6">DUF2953 family protein</fullName>
    </recommendedName>
</protein>
<dbReference type="Proteomes" id="UP000199519">
    <property type="component" value="Unassembled WGS sequence"/>
</dbReference>
<gene>
    <name evidence="2" type="ORF">SAMN04488598_11270</name>
    <name evidence="3" type="ORF">SAMN04515652_11270</name>
</gene>
<keyword evidence="1" id="KW-0472">Membrane</keyword>
<evidence type="ECO:0000313" key="3">
    <source>
        <dbReference type="EMBL" id="SES94168.1"/>
    </source>
</evidence>
<feature type="transmembrane region" description="Helical" evidence="1">
    <location>
        <begin position="6"/>
        <end position="26"/>
    </location>
</feature>
<dbReference type="EMBL" id="FOHG01000012">
    <property type="protein sequence ID" value="SES94168.1"/>
    <property type="molecule type" value="Genomic_DNA"/>
</dbReference>
<dbReference type="EMBL" id="FNBJ01000012">
    <property type="protein sequence ID" value="SDF45330.1"/>
    <property type="molecule type" value="Genomic_DNA"/>
</dbReference>
<evidence type="ECO:0000313" key="5">
    <source>
        <dbReference type="Proteomes" id="UP000199519"/>
    </source>
</evidence>
<name>A0A1I0AIL4_9FIRM</name>
<dbReference type="Proteomes" id="UP000198612">
    <property type="component" value="Unassembled WGS sequence"/>
</dbReference>
<reference evidence="4 5" key="1">
    <citation type="submission" date="2016-10" db="EMBL/GenBank/DDBJ databases">
        <authorList>
            <person name="Varghese N."/>
            <person name="Submissions S."/>
        </authorList>
    </citation>
    <scope>NUCLEOTIDE SEQUENCE [LARGE SCALE GENOMIC DNA]</scope>
    <source>
        <strain evidence="2 5">WG2</strain>
        <strain evidence="3 4">WG5</strain>
    </source>
</reference>
<accession>A0A1I0AIL4</accession>
<evidence type="ECO:0000313" key="4">
    <source>
        <dbReference type="Proteomes" id="UP000198612"/>
    </source>
</evidence>
<proteinExistence type="predicted"/>
<evidence type="ECO:0008006" key="6">
    <source>
        <dbReference type="Google" id="ProtNLM"/>
    </source>
</evidence>
<keyword evidence="5" id="KW-1185">Reference proteome</keyword>
<dbReference type="RefSeq" id="WP_089720090.1">
    <property type="nucleotide sequence ID" value="NZ_FNBJ01000012.1"/>
</dbReference>
<organism evidence="3 4">
    <name type="scientific">Halanaerobium congolense</name>
    <dbReference type="NCBI Taxonomy" id="54121"/>
    <lineage>
        <taxon>Bacteria</taxon>
        <taxon>Bacillati</taxon>
        <taxon>Bacillota</taxon>
        <taxon>Clostridia</taxon>
        <taxon>Halanaerobiales</taxon>
        <taxon>Halanaerobiaceae</taxon>
        <taxon>Halanaerobium</taxon>
    </lineage>
</organism>
<sequence>MLQLILFFLIILIFFIIAIMALPYHYALSFDYDQKLDLKLYFSVLFFRMYLQKKADQKLVCLKILGYKKEFKLNKLAEENSAAEFIQQKSKKFIQNKFKFFSDEDKSKDKEEKKLKKKKKKAVTAFPFSLISRENLSHFFQFIINLLKKLKPDYLKLDLLFSFADPYYNGIFLAYYYTFKELLDYPEINVKINWQEVLFKGKGAVGGRIIPLLILWHFFTFIFSFKTLKILWLFYKSK</sequence>